<feature type="compositionally biased region" description="Polar residues" evidence="4">
    <location>
        <begin position="164"/>
        <end position="174"/>
    </location>
</feature>
<dbReference type="InterPro" id="IPR043129">
    <property type="entry name" value="ATPase_NBD"/>
</dbReference>
<evidence type="ECO:0000313" key="7">
    <source>
        <dbReference type="Proteomes" id="UP000245956"/>
    </source>
</evidence>
<feature type="transmembrane region" description="Helical" evidence="5">
    <location>
        <begin position="315"/>
        <end position="334"/>
    </location>
</feature>
<evidence type="ECO:0000256" key="3">
    <source>
        <dbReference type="ARBA" id="ARBA00022993"/>
    </source>
</evidence>
<dbReference type="PANTHER" id="PTHR12280">
    <property type="entry name" value="PANTOTHENATE KINASE"/>
    <property type="match status" value="1"/>
</dbReference>
<keyword evidence="5" id="KW-0812">Transmembrane</keyword>
<comment type="caution">
    <text evidence="6">The sequence shown here is derived from an EMBL/GenBank/DDBJ whole genome shotgun (WGS) entry which is preliminary data.</text>
</comment>
<organism evidence="6 7">
    <name type="scientific">Purpureocillium lilacinum</name>
    <name type="common">Paecilomyces lilacinus</name>
    <dbReference type="NCBI Taxonomy" id="33203"/>
    <lineage>
        <taxon>Eukaryota</taxon>
        <taxon>Fungi</taxon>
        <taxon>Dikarya</taxon>
        <taxon>Ascomycota</taxon>
        <taxon>Pezizomycotina</taxon>
        <taxon>Sordariomycetes</taxon>
        <taxon>Hypocreomycetidae</taxon>
        <taxon>Hypocreales</taxon>
        <taxon>Ophiocordycipitaceae</taxon>
        <taxon>Purpureocillium</taxon>
    </lineage>
</organism>
<dbReference type="EMBL" id="LCWV01000008">
    <property type="protein sequence ID" value="PWI71030.1"/>
    <property type="molecule type" value="Genomic_DNA"/>
</dbReference>
<evidence type="ECO:0000256" key="2">
    <source>
        <dbReference type="ARBA" id="ARBA00022840"/>
    </source>
</evidence>
<feature type="region of interest" description="Disordered" evidence="4">
    <location>
        <begin position="20"/>
        <end position="39"/>
    </location>
</feature>
<feature type="region of interest" description="Disordered" evidence="4">
    <location>
        <begin position="128"/>
        <end position="181"/>
    </location>
</feature>
<dbReference type="Proteomes" id="UP000245956">
    <property type="component" value="Unassembled WGS sequence"/>
</dbReference>
<accession>A0A2U3E952</accession>
<sequence length="963" mass="106219">MPRLLSLTYTRPKRVASVESRGSVEDVRSEGSVRSGRSGCSAGIPDSLAFDNIMNGGTCPPMTVRDFMNYLVYIEHSAENLQFWLWYKDYVKRFNSANTADIALAPEWTQTMEDDAIARIRREHAEKLRPETKAAEIFKGTDFEKNTPDTSGGNPFNTPPRTPHSGTGDHSSLYSGPHTMPSFAPSNYRSHAAETFNAAGAKQPFTIQPFREEIDRIIATYIGEGAPRQLNLSAWEQKAAVNALAHTTHPSALRGLFKTVDSSLRRQAHPNFVRWSICNGNPARVFFARALGVGLIVGGLIMGVLLTLSKLGRGYRALSAIALVLGISTLVAAYKGMCVVLHGMHHRHIRPWELFVQDDGEDLGKRSFDSFGSDNSYEDEPWIVKYERRNVIRKVFDREVWIQEPALRQIQDTIFVQAILASLVLGGIVTAIFVAVPGGHFINFNQFDGHERVCVAVAVIHWYRRRQQGDESVAPEWRLQDPGTRATRRIRIDMSPAVENHQPSGSAAGRRDLAHGGDHAAVQLPRTTMSTEEIDDTITRPGSVRINVKGAFIVDPDTRTPAPGAAQGNGRGSPTHPETSDIRLPYHTAVVSHIAVDIGGSLIKLVYFSREVHSTEPGGRLNFQSFETDRVDDCVELMKNLRDKQLELNGSQPSELCVMATGGGAYKFYDKIRDALGVDVLREDEMECLIIGLDFFITEIPREVFTYSETDPMHFVSPREAIYPYLLVNIGSGVSFLKVTGPRSYERVGGTSLGGGTLWGLLSLLTGAQTFDEMLDSAEHGDNAKVDMLVGDIYGTDYGKIGLKSTAIASSFGKVFRMKNAAASAAAAQASGSTDGQATPADVGFSDGDISRSLLYAVSNNIGQIAYLQSQIHNLSDIYFGGSFIRGHRQTMNTLSYAIRFWSKGEKQAYFLRHEGYLGAVGAFLKRQPKNWGRRASLEGMDEVLEWRRNEKAKESQTAVDGH</sequence>
<dbReference type="FunFam" id="3.30.420.510:FF:000005">
    <property type="entry name" value="Probable pantothenate kinase"/>
    <property type="match status" value="1"/>
</dbReference>
<dbReference type="PANTHER" id="PTHR12280:SF20">
    <property type="entry name" value="4'-PHOSPHOPANTETHEINE PHOSPHATASE"/>
    <property type="match status" value="1"/>
</dbReference>
<feature type="compositionally biased region" description="Basic and acidic residues" evidence="4">
    <location>
        <begin position="128"/>
        <end position="147"/>
    </location>
</feature>
<evidence type="ECO:0000256" key="4">
    <source>
        <dbReference type="SAM" id="MobiDB-lite"/>
    </source>
</evidence>
<dbReference type="NCBIfam" id="TIGR00555">
    <property type="entry name" value="panK_eukar"/>
    <property type="match status" value="1"/>
</dbReference>
<keyword evidence="1" id="KW-0547">Nucleotide-binding</keyword>
<keyword evidence="3" id="KW-0173">Coenzyme A biosynthesis</keyword>
<feature type="compositionally biased region" description="Basic and acidic residues" evidence="4">
    <location>
        <begin position="22"/>
        <end position="31"/>
    </location>
</feature>
<feature type="region of interest" description="Disordered" evidence="4">
    <location>
        <begin position="554"/>
        <end position="581"/>
    </location>
</feature>
<evidence type="ECO:0000256" key="1">
    <source>
        <dbReference type="ARBA" id="ARBA00022741"/>
    </source>
</evidence>
<feature type="transmembrane region" description="Helical" evidence="5">
    <location>
        <begin position="286"/>
        <end position="308"/>
    </location>
</feature>
<dbReference type="GO" id="GO:0005524">
    <property type="term" value="F:ATP binding"/>
    <property type="evidence" value="ECO:0007669"/>
    <property type="project" value="UniProtKB-KW"/>
</dbReference>
<dbReference type="Gene3D" id="1.10.167.10">
    <property type="entry name" value="Regulator of G-protein Signalling 4, domain 2"/>
    <property type="match status" value="1"/>
</dbReference>
<feature type="transmembrane region" description="Helical" evidence="5">
    <location>
        <begin position="414"/>
        <end position="436"/>
    </location>
</feature>
<proteinExistence type="predicted"/>
<dbReference type="Gene3D" id="3.30.420.40">
    <property type="match status" value="1"/>
</dbReference>
<dbReference type="FunFam" id="3.30.420.40:FF:000115">
    <property type="entry name" value="Pantothenate kinase PanK"/>
    <property type="match status" value="1"/>
</dbReference>
<gene>
    <name evidence="6" type="ORF">PCL_12398</name>
</gene>
<dbReference type="Pfam" id="PF03630">
    <property type="entry name" value="Fumble"/>
    <property type="match status" value="1"/>
</dbReference>
<dbReference type="AlphaFoldDB" id="A0A2U3E952"/>
<evidence type="ECO:0000313" key="6">
    <source>
        <dbReference type="EMBL" id="PWI71030.1"/>
    </source>
</evidence>
<dbReference type="GO" id="GO:0005829">
    <property type="term" value="C:cytosol"/>
    <property type="evidence" value="ECO:0007669"/>
    <property type="project" value="TreeGrafter"/>
</dbReference>
<keyword evidence="5" id="KW-1133">Transmembrane helix</keyword>
<dbReference type="GO" id="GO:0005634">
    <property type="term" value="C:nucleus"/>
    <property type="evidence" value="ECO:0007669"/>
    <property type="project" value="TreeGrafter"/>
</dbReference>
<keyword evidence="6" id="KW-0808">Transferase</keyword>
<dbReference type="InterPro" id="IPR044926">
    <property type="entry name" value="RGS_subdomain_2"/>
</dbReference>
<dbReference type="CDD" id="cd24123">
    <property type="entry name" value="ASKHA_NBD_PanK-II_Pank4"/>
    <property type="match status" value="1"/>
</dbReference>
<dbReference type="SUPFAM" id="SSF48097">
    <property type="entry name" value="Regulator of G-protein signaling, RGS"/>
    <property type="match status" value="1"/>
</dbReference>
<dbReference type="Gene3D" id="3.30.420.510">
    <property type="match status" value="1"/>
</dbReference>
<dbReference type="GO" id="GO:0015937">
    <property type="term" value="P:coenzyme A biosynthetic process"/>
    <property type="evidence" value="ECO:0007669"/>
    <property type="project" value="UniProtKB-KW"/>
</dbReference>
<name>A0A2U3E952_PURLI</name>
<dbReference type="SUPFAM" id="SSF53067">
    <property type="entry name" value="Actin-like ATPase domain"/>
    <property type="match status" value="2"/>
</dbReference>
<dbReference type="InterPro" id="IPR036305">
    <property type="entry name" value="RGS_sf"/>
</dbReference>
<protein>
    <submittedName>
        <fullName evidence="6">Pantothenate kinase</fullName>
    </submittedName>
</protein>
<reference evidence="6 7" key="1">
    <citation type="journal article" date="2016" name="Front. Microbiol.">
        <title>Genome and transcriptome sequences reveal the specific parasitism of the nematophagous Purpureocillium lilacinum 36-1.</title>
        <authorList>
            <person name="Xie J."/>
            <person name="Li S."/>
            <person name="Mo C."/>
            <person name="Xiao X."/>
            <person name="Peng D."/>
            <person name="Wang G."/>
            <person name="Xiao Y."/>
        </authorList>
    </citation>
    <scope>NUCLEOTIDE SEQUENCE [LARGE SCALE GENOMIC DNA]</scope>
    <source>
        <strain evidence="6 7">36-1</strain>
    </source>
</reference>
<keyword evidence="2" id="KW-0067">ATP-binding</keyword>
<keyword evidence="6" id="KW-0418">Kinase</keyword>
<keyword evidence="5" id="KW-0472">Membrane</keyword>
<evidence type="ECO:0000256" key="5">
    <source>
        <dbReference type="SAM" id="Phobius"/>
    </source>
</evidence>
<dbReference type="InterPro" id="IPR004567">
    <property type="entry name" value="Type_II_PanK"/>
</dbReference>
<dbReference type="GO" id="GO:0004594">
    <property type="term" value="F:pantothenate kinase activity"/>
    <property type="evidence" value="ECO:0007669"/>
    <property type="project" value="TreeGrafter"/>
</dbReference>